<gene>
    <name evidence="6" type="ORF">J42TS3_03390</name>
</gene>
<comment type="caution">
    <text evidence="6">The sequence shown here is derived from an EMBL/GenBank/DDBJ whole genome shotgun (WGS) entry which is preliminary data.</text>
</comment>
<dbReference type="Proteomes" id="UP000679992">
    <property type="component" value="Unassembled WGS sequence"/>
</dbReference>
<evidence type="ECO:0000259" key="5">
    <source>
        <dbReference type="SMART" id="SM00382"/>
    </source>
</evidence>
<sequence>MTKDEFIQELEVLIRARYGVILINTLEEERALDLLTDLARKLNKRLLTWSCTRGLVMDGNTAVHPDTVDLMTAIAKAEQLAEEPSLFVWLDLQSHLNSSPVYIRRFKELAQEIRERMPSNSIIVGPLMEIPTELQKEVTIIDMPYPDLNELKMIISQFAQQYRDRNDLQIDCSESALDALGRASIGLSKTEIENCLAKSLVQHKRITGEDIDFILEEKKQNIRKSGILEYVDTEKLETADIGGLDNLKKWLEIRKKAYTPEAEQFGIGWPKGVLLVGVPGCGKSLSAKCVAASWKMPLLRLDLGRVFGMYVGSSEANIRLALSMSEAVSPSILWIDEIEKALSGLASSNQSDGGTTSRVFGTILTWMQEKKSPVFVFATANNIGSLPPELLRKGRFDEIFFVDLPNEQERAEIFRIHIKRIGRNPENFDIAKMVKLSGEASLGDGVRLTGSEIEACVNQALLEAFFVRNSEGHPEGDVTSADIERAIVQSVPLSRVRKEDIGYMRTWATDNAVRASLAPESALSSAPESPAMAEVTVGRNIDF</sequence>
<dbReference type="InterPro" id="IPR003959">
    <property type="entry name" value="ATPase_AAA_core"/>
</dbReference>
<dbReference type="Gene3D" id="3.40.50.300">
    <property type="entry name" value="P-loop containing nucleotide triphosphate hydrolases"/>
    <property type="match status" value="1"/>
</dbReference>
<evidence type="ECO:0000256" key="1">
    <source>
        <dbReference type="ARBA" id="ARBA00022741"/>
    </source>
</evidence>
<keyword evidence="7" id="KW-1185">Reference proteome</keyword>
<evidence type="ECO:0000256" key="2">
    <source>
        <dbReference type="ARBA" id="ARBA00022840"/>
    </source>
</evidence>
<keyword evidence="1" id="KW-0547">Nucleotide-binding</keyword>
<evidence type="ECO:0000256" key="3">
    <source>
        <dbReference type="ARBA" id="ARBA00038088"/>
    </source>
</evidence>
<organism evidence="6 7">
    <name type="scientific">Paenibacillus vini</name>
    <dbReference type="NCBI Taxonomy" id="1476024"/>
    <lineage>
        <taxon>Bacteria</taxon>
        <taxon>Bacillati</taxon>
        <taxon>Bacillota</taxon>
        <taxon>Bacilli</taxon>
        <taxon>Bacillales</taxon>
        <taxon>Paenibacillaceae</taxon>
        <taxon>Paenibacillus</taxon>
    </lineage>
</organism>
<keyword evidence="2" id="KW-0067">ATP-binding</keyword>
<evidence type="ECO:0000256" key="4">
    <source>
        <dbReference type="ARBA" id="ARBA00040480"/>
    </source>
</evidence>
<dbReference type="SUPFAM" id="SSF52540">
    <property type="entry name" value="P-loop containing nucleoside triphosphate hydrolases"/>
    <property type="match status" value="2"/>
</dbReference>
<name>A0ABQ4M5M6_9BACL</name>
<dbReference type="InterPro" id="IPR003593">
    <property type="entry name" value="AAA+_ATPase"/>
</dbReference>
<dbReference type="InterPro" id="IPR052381">
    <property type="entry name" value="AAA_domain_protein"/>
</dbReference>
<comment type="similarity">
    <text evidence="3">Belongs to the AAA ATPase family. Highly divergent.</text>
</comment>
<dbReference type="EMBL" id="BOSL01000001">
    <property type="protein sequence ID" value="GIP51304.1"/>
    <property type="molecule type" value="Genomic_DNA"/>
</dbReference>
<dbReference type="PANTHER" id="PTHR42960">
    <property type="entry name" value="YCF46 PROTEIN"/>
    <property type="match status" value="1"/>
</dbReference>
<dbReference type="Pfam" id="PF00004">
    <property type="entry name" value="AAA"/>
    <property type="match status" value="1"/>
</dbReference>
<reference evidence="6 7" key="1">
    <citation type="submission" date="2021-03" db="EMBL/GenBank/DDBJ databases">
        <title>Antimicrobial resistance genes in bacteria isolated from Japanese honey, and their potential for conferring macrolide and lincosamide resistance in the American foulbrood pathogen Paenibacillus larvae.</title>
        <authorList>
            <person name="Okamoto M."/>
            <person name="Kumagai M."/>
            <person name="Kanamori H."/>
            <person name="Takamatsu D."/>
        </authorList>
    </citation>
    <scope>NUCLEOTIDE SEQUENCE [LARGE SCALE GENOMIC DNA]</scope>
    <source>
        <strain evidence="6 7">J42TS3</strain>
    </source>
</reference>
<evidence type="ECO:0000313" key="6">
    <source>
        <dbReference type="EMBL" id="GIP51304.1"/>
    </source>
</evidence>
<dbReference type="PANTHER" id="PTHR42960:SF1">
    <property type="entry name" value="YCF46 PROTEIN"/>
    <property type="match status" value="1"/>
</dbReference>
<accession>A0ABQ4M5M6</accession>
<dbReference type="CDD" id="cd19507">
    <property type="entry name" value="RecA-like_Ycf46-like"/>
    <property type="match status" value="1"/>
</dbReference>
<proteinExistence type="inferred from homology"/>
<evidence type="ECO:0000313" key="7">
    <source>
        <dbReference type="Proteomes" id="UP000679992"/>
    </source>
</evidence>
<protein>
    <recommendedName>
        <fullName evidence="4">Uncharacterized AAA domain-containing protein ycf46</fullName>
    </recommendedName>
</protein>
<dbReference type="InterPro" id="IPR027417">
    <property type="entry name" value="P-loop_NTPase"/>
</dbReference>
<dbReference type="Gene3D" id="1.10.8.60">
    <property type="match status" value="1"/>
</dbReference>
<feature type="domain" description="AAA+ ATPase" evidence="5">
    <location>
        <begin position="269"/>
        <end position="406"/>
    </location>
</feature>
<dbReference type="RefSeq" id="WP_213653528.1">
    <property type="nucleotide sequence ID" value="NZ_BOSL01000001.1"/>
</dbReference>
<dbReference type="SMART" id="SM00382">
    <property type="entry name" value="AAA"/>
    <property type="match status" value="1"/>
</dbReference>